<dbReference type="Proteomes" id="UP000559027">
    <property type="component" value="Unassembled WGS sequence"/>
</dbReference>
<dbReference type="Gene3D" id="3.40.50.11350">
    <property type="match status" value="1"/>
</dbReference>
<reference evidence="1 2" key="1">
    <citation type="journal article" date="2020" name="ISME J.">
        <title>Uncovering the hidden diversity of litter-decomposition mechanisms in mushroom-forming fungi.</title>
        <authorList>
            <person name="Floudas D."/>
            <person name="Bentzer J."/>
            <person name="Ahren D."/>
            <person name="Johansson T."/>
            <person name="Persson P."/>
            <person name="Tunlid A."/>
        </authorList>
    </citation>
    <scope>NUCLEOTIDE SEQUENCE [LARGE SCALE GENOMIC DNA]</scope>
    <source>
        <strain evidence="1 2">CBS 146.42</strain>
    </source>
</reference>
<dbReference type="AlphaFoldDB" id="A0A8H5G8W6"/>
<sequence>MLWNTPIHYASYSGRRRRLIIFSVVVLVLLLSLLHPSVRRLSPVPNLIPSNEFDANSNFPPSYERLRSWERSLPQHDLSLPYPEGRNGRFVKFSVQIQQLGWNNCLNELLMNSYLAYKSKRAYVFQDYVWKKEYYPWSRMNYRTWPPRTPLNALITGPTAGGPWDNDDDAPRSVSEEYFDIVCPKSERRIINTRDVKPSIMWESGKTIFSTWQKHLLEAPERCIEIQPADRSEDNFPQIFDLFLWGTNQILDMWEEFTDSPVSQLLETSPIVNSAIVRNEYLFVPRNRVGSTGGPRNPYDRMLAIHIRRGDYKEACLGLATWNSTFYSWNLLPFLPDKFTPPPGGVWGQNTDENVAIYMERCLPDFAAIIKKIHDSREDYINARKEGQQRILDTLYVLTNDDSEWVQQLKDALRGESWNVIVTSKDLVLNAEGVDTSMAVDMDIARRAAVFIGNGWSSFTSNIVHRRLVDGKEPISIRFY</sequence>
<organism evidence="1 2">
    <name type="scientific">Leucocoprinus leucothites</name>
    <dbReference type="NCBI Taxonomy" id="201217"/>
    <lineage>
        <taxon>Eukaryota</taxon>
        <taxon>Fungi</taxon>
        <taxon>Dikarya</taxon>
        <taxon>Basidiomycota</taxon>
        <taxon>Agaricomycotina</taxon>
        <taxon>Agaricomycetes</taxon>
        <taxon>Agaricomycetidae</taxon>
        <taxon>Agaricales</taxon>
        <taxon>Agaricineae</taxon>
        <taxon>Agaricaceae</taxon>
        <taxon>Leucocoprinus</taxon>
    </lineage>
</organism>
<comment type="caution">
    <text evidence="1">The sequence shown here is derived from an EMBL/GenBank/DDBJ whole genome shotgun (WGS) entry which is preliminary data.</text>
</comment>
<dbReference type="EMBL" id="JAACJO010000003">
    <property type="protein sequence ID" value="KAF5360421.1"/>
    <property type="molecule type" value="Genomic_DNA"/>
</dbReference>
<keyword evidence="2" id="KW-1185">Reference proteome</keyword>
<protein>
    <submittedName>
        <fullName evidence="1">Uncharacterized protein</fullName>
    </submittedName>
</protein>
<evidence type="ECO:0000313" key="2">
    <source>
        <dbReference type="Proteomes" id="UP000559027"/>
    </source>
</evidence>
<gene>
    <name evidence="1" type="ORF">D9756_004976</name>
</gene>
<dbReference type="OrthoDB" id="2559662at2759"/>
<accession>A0A8H5G8W6</accession>
<dbReference type="CDD" id="cd11296">
    <property type="entry name" value="O-FucT_like"/>
    <property type="match status" value="1"/>
</dbReference>
<name>A0A8H5G8W6_9AGAR</name>
<evidence type="ECO:0000313" key="1">
    <source>
        <dbReference type="EMBL" id="KAF5360421.1"/>
    </source>
</evidence>
<proteinExistence type="predicted"/>